<dbReference type="PANTHER" id="PTHR43652:SF2">
    <property type="entry name" value="BASIC AMINO ACID ANTIPORTER YFCC-RELATED"/>
    <property type="match status" value="1"/>
</dbReference>
<keyword evidence="6 7" id="KW-0472">Membrane</keyword>
<protein>
    <submittedName>
        <fullName evidence="9">TrkA-C</fullName>
    </submittedName>
</protein>
<organism evidence="9 10">
    <name type="scientific">Mesorhizobium alhagi CCNWXJ12-2</name>
    <dbReference type="NCBI Taxonomy" id="1107882"/>
    <lineage>
        <taxon>Bacteria</taxon>
        <taxon>Pseudomonadati</taxon>
        <taxon>Pseudomonadota</taxon>
        <taxon>Alphaproteobacteria</taxon>
        <taxon>Hyphomicrobiales</taxon>
        <taxon>Phyllobacteriaceae</taxon>
        <taxon>Allomesorhizobium</taxon>
    </lineage>
</organism>
<dbReference type="InterPro" id="IPR006037">
    <property type="entry name" value="RCK_C"/>
</dbReference>
<evidence type="ECO:0000313" key="9">
    <source>
        <dbReference type="EMBL" id="EHK57911.1"/>
    </source>
</evidence>
<dbReference type="EMBL" id="AHAM01000050">
    <property type="protein sequence ID" value="EHK57911.1"/>
    <property type="molecule type" value="Genomic_DNA"/>
</dbReference>
<feature type="transmembrane region" description="Helical" evidence="7">
    <location>
        <begin position="180"/>
        <end position="200"/>
    </location>
</feature>
<dbReference type="GO" id="GO:0005886">
    <property type="term" value="C:plasma membrane"/>
    <property type="evidence" value="ECO:0007669"/>
    <property type="project" value="TreeGrafter"/>
</dbReference>
<feature type="transmembrane region" description="Helical" evidence="7">
    <location>
        <begin position="567"/>
        <end position="587"/>
    </location>
</feature>
<dbReference type="OrthoDB" id="9809303at2"/>
<feature type="transmembrane region" description="Helical" evidence="7">
    <location>
        <begin position="505"/>
        <end position="523"/>
    </location>
</feature>
<feature type="transmembrane region" description="Helical" evidence="7">
    <location>
        <begin position="30"/>
        <end position="49"/>
    </location>
</feature>
<dbReference type="RefSeq" id="WP_008835161.1">
    <property type="nucleotide sequence ID" value="NZ_AHAM01000050.1"/>
</dbReference>
<feature type="transmembrane region" description="Helical" evidence="7">
    <location>
        <begin position="482"/>
        <end position="498"/>
    </location>
</feature>
<evidence type="ECO:0000256" key="5">
    <source>
        <dbReference type="ARBA" id="ARBA00022989"/>
    </source>
</evidence>
<evidence type="ECO:0000313" key="10">
    <source>
        <dbReference type="Proteomes" id="UP000003250"/>
    </source>
</evidence>
<feature type="transmembrane region" description="Helical" evidence="7">
    <location>
        <begin position="56"/>
        <end position="80"/>
    </location>
</feature>
<dbReference type="SUPFAM" id="SSF116726">
    <property type="entry name" value="TrkA C-terminal domain-like"/>
    <property type="match status" value="2"/>
</dbReference>
<feature type="transmembrane region" description="Helical" evidence="7">
    <location>
        <begin position="7"/>
        <end position="24"/>
    </location>
</feature>
<evidence type="ECO:0000256" key="6">
    <source>
        <dbReference type="ARBA" id="ARBA00023136"/>
    </source>
</evidence>
<feature type="transmembrane region" description="Helical" evidence="7">
    <location>
        <begin position="529"/>
        <end position="546"/>
    </location>
</feature>
<feature type="domain" description="RCK C-terminal" evidence="8">
    <location>
        <begin position="296"/>
        <end position="381"/>
    </location>
</feature>
<keyword evidence="3 7" id="KW-0812">Transmembrane</keyword>
<feature type="transmembrane region" description="Helical" evidence="7">
    <location>
        <begin position="139"/>
        <end position="160"/>
    </location>
</feature>
<proteinExistence type="predicted"/>
<keyword evidence="10" id="KW-1185">Reference proteome</keyword>
<evidence type="ECO:0000256" key="2">
    <source>
        <dbReference type="ARBA" id="ARBA00022448"/>
    </source>
</evidence>
<dbReference type="AlphaFoldDB" id="H0HMZ9"/>
<keyword evidence="5 7" id="KW-1133">Transmembrane helix</keyword>
<evidence type="ECO:0000256" key="7">
    <source>
        <dbReference type="SAM" id="Phobius"/>
    </source>
</evidence>
<evidence type="ECO:0000259" key="8">
    <source>
        <dbReference type="PROSITE" id="PS51202"/>
    </source>
</evidence>
<keyword evidence="2" id="KW-0813">Transport</keyword>
<dbReference type="PANTHER" id="PTHR43652">
    <property type="entry name" value="BASIC AMINO ACID ANTIPORTER YFCC-RELATED"/>
    <property type="match status" value="1"/>
</dbReference>
<evidence type="ECO:0000256" key="4">
    <source>
        <dbReference type="ARBA" id="ARBA00022737"/>
    </source>
</evidence>
<dbReference type="InterPro" id="IPR036721">
    <property type="entry name" value="RCK_C_sf"/>
</dbReference>
<feature type="transmembrane region" description="Helical" evidence="7">
    <location>
        <begin position="92"/>
        <end position="118"/>
    </location>
</feature>
<dbReference type="InterPro" id="IPR004680">
    <property type="entry name" value="Cit_transptr-like_dom"/>
</dbReference>
<dbReference type="GO" id="GO:0006813">
    <property type="term" value="P:potassium ion transport"/>
    <property type="evidence" value="ECO:0007669"/>
    <property type="project" value="InterPro"/>
</dbReference>
<keyword evidence="4" id="KW-0677">Repeat</keyword>
<evidence type="ECO:0000256" key="3">
    <source>
        <dbReference type="ARBA" id="ARBA00022692"/>
    </source>
</evidence>
<dbReference type="Pfam" id="PF03600">
    <property type="entry name" value="CitMHS"/>
    <property type="match status" value="1"/>
</dbReference>
<accession>H0HMZ9</accession>
<name>H0HMZ9_9HYPH</name>
<dbReference type="GO" id="GO:0008324">
    <property type="term" value="F:monoatomic cation transmembrane transporter activity"/>
    <property type="evidence" value="ECO:0007669"/>
    <property type="project" value="InterPro"/>
</dbReference>
<reference evidence="9 10" key="1">
    <citation type="journal article" date="2012" name="J. Bacteriol.">
        <title>Draft Genome Sequence of Mesorhizobium alhagi CCNWXJ12-2T, a Novel Salt-Resistant Species Isolated from the Desert of Northwestern China.</title>
        <authorList>
            <person name="Zhou M."/>
            <person name="Chen W."/>
            <person name="Chen H."/>
            <person name="Wei G."/>
        </authorList>
    </citation>
    <scope>NUCLEOTIDE SEQUENCE [LARGE SCALE GENOMIC DNA]</scope>
    <source>
        <strain evidence="9 10">CCNWXJ12-2</strain>
    </source>
</reference>
<dbReference type="PATRIC" id="fig|1107882.3.peg.1486"/>
<evidence type="ECO:0000256" key="1">
    <source>
        <dbReference type="ARBA" id="ARBA00004141"/>
    </source>
</evidence>
<comment type="subcellular location">
    <subcellularLocation>
        <location evidence="1">Membrane</location>
        <topology evidence="1">Multi-pass membrane protein</topology>
    </subcellularLocation>
</comment>
<dbReference type="Pfam" id="PF02080">
    <property type="entry name" value="TrkA_C"/>
    <property type="match status" value="2"/>
</dbReference>
<gene>
    <name evidence="9" type="ORF">MAXJ12_07599</name>
</gene>
<feature type="domain" description="RCK C-terminal" evidence="8">
    <location>
        <begin position="206"/>
        <end position="291"/>
    </location>
</feature>
<feature type="transmembrane region" description="Helical" evidence="7">
    <location>
        <begin position="397"/>
        <end position="414"/>
    </location>
</feature>
<dbReference type="Proteomes" id="UP000003250">
    <property type="component" value="Unassembled WGS sequence"/>
</dbReference>
<sequence>MTGEQVFIFALLGAVLAMLVWGRIRYDLVAFGALIIAVLGGAVTAEAAFEGFGHEATMIVALVLVISRAMINAGVVELIAQHLVSAKRALPLHITIMSVIGAALSAVINNVAAIVVLMSLDIEAAKKASRSPSLSLMPLSYATIFGGMVTLIGTPSNIVIAQFRERALGEPYTMFDFTPVGLVCAVVGIAFVALVGWRLIPQRNERTGAGAAESDLFVAEARVPEKSTTIGKTPSDLYELSDEHDVTILGLVRGEKRLPGFAAATEIHKGDHLVLEGDPKSIEAFIGAAKLAILKQDKQDGLTGKTMSLLEAIVPEGSRAIGRNMHDMRLRYRRGVSLLGMSRNGKRFRERVEKLTIRQGDVLLLIGPVDLLDDAADWLGVLPIADRSHTVIQRRKALLAIGIFAVAIAASVAGLASLSIALAGAVALFALANIVTPSDVYGAVEWPIIVLLGSLIPLGTAFENAGGTQLVTSAIIGRTEGLPVWLILAVVMAVTMVLSDFLNSIATALIAAPIGVGVAQSLGVSPDPFLMGVAVAGTCGLLTPIGHKNNAIIMGPGGYRFSDYWRLGLPLELIIIAVAVPTLLFFWPL</sequence>
<feature type="transmembrane region" description="Helical" evidence="7">
    <location>
        <begin position="443"/>
        <end position="462"/>
    </location>
</feature>
<dbReference type="Gene3D" id="3.30.70.1450">
    <property type="entry name" value="Regulator of K+ conductance, C-terminal domain"/>
    <property type="match status" value="2"/>
</dbReference>
<dbReference type="InterPro" id="IPR051679">
    <property type="entry name" value="DASS-Related_Transporters"/>
</dbReference>
<dbReference type="PROSITE" id="PS51202">
    <property type="entry name" value="RCK_C"/>
    <property type="match status" value="2"/>
</dbReference>